<protein>
    <submittedName>
        <fullName evidence="1">Uncharacterized protein</fullName>
    </submittedName>
</protein>
<name>A0A2P2J0I8_RHIMU</name>
<accession>A0A2P2J0I8</accession>
<reference evidence="1" key="1">
    <citation type="submission" date="2018-02" db="EMBL/GenBank/DDBJ databases">
        <title>Rhizophora mucronata_Transcriptome.</title>
        <authorList>
            <person name="Meera S.P."/>
            <person name="Sreeshan A."/>
            <person name="Augustine A."/>
        </authorList>
    </citation>
    <scope>NUCLEOTIDE SEQUENCE</scope>
    <source>
        <tissue evidence="1">Leaf</tissue>
    </source>
</reference>
<sequence>MKRGRKFIHTVCNLIVRIDIDPMFLFSCGNFGPDSPKLIDRQTDQY</sequence>
<dbReference type="AlphaFoldDB" id="A0A2P2J0I8"/>
<organism evidence="1">
    <name type="scientific">Rhizophora mucronata</name>
    <name type="common">Asiatic mangrove</name>
    <dbReference type="NCBI Taxonomy" id="61149"/>
    <lineage>
        <taxon>Eukaryota</taxon>
        <taxon>Viridiplantae</taxon>
        <taxon>Streptophyta</taxon>
        <taxon>Embryophyta</taxon>
        <taxon>Tracheophyta</taxon>
        <taxon>Spermatophyta</taxon>
        <taxon>Magnoliopsida</taxon>
        <taxon>eudicotyledons</taxon>
        <taxon>Gunneridae</taxon>
        <taxon>Pentapetalae</taxon>
        <taxon>rosids</taxon>
        <taxon>fabids</taxon>
        <taxon>Malpighiales</taxon>
        <taxon>Rhizophoraceae</taxon>
        <taxon>Rhizophora</taxon>
    </lineage>
</organism>
<dbReference type="EMBL" id="GGEC01006525">
    <property type="protein sequence ID" value="MBW87008.1"/>
    <property type="molecule type" value="Transcribed_RNA"/>
</dbReference>
<proteinExistence type="predicted"/>
<evidence type="ECO:0000313" key="1">
    <source>
        <dbReference type="EMBL" id="MBW87008.1"/>
    </source>
</evidence>